<accession>W7MSA9</accession>
<organism evidence="2 3">
    <name type="scientific">Gibberella moniliformis (strain M3125 / FGSC 7600)</name>
    <name type="common">Maize ear and stalk rot fungus</name>
    <name type="synonym">Fusarium verticillioides</name>
    <dbReference type="NCBI Taxonomy" id="334819"/>
    <lineage>
        <taxon>Eukaryota</taxon>
        <taxon>Fungi</taxon>
        <taxon>Dikarya</taxon>
        <taxon>Ascomycota</taxon>
        <taxon>Pezizomycotina</taxon>
        <taxon>Sordariomycetes</taxon>
        <taxon>Hypocreomycetidae</taxon>
        <taxon>Hypocreales</taxon>
        <taxon>Nectriaceae</taxon>
        <taxon>Fusarium</taxon>
        <taxon>Fusarium fujikuroi species complex</taxon>
    </lineage>
</organism>
<dbReference type="Pfam" id="PF09458">
    <property type="entry name" value="H_lectin"/>
    <property type="match status" value="1"/>
</dbReference>
<dbReference type="Gene3D" id="2.60.40.2080">
    <property type="match status" value="1"/>
</dbReference>
<dbReference type="eggNOG" id="ENOG502RP86">
    <property type="taxonomic scope" value="Eukaryota"/>
</dbReference>
<dbReference type="InterPro" id="IPR019019">
    <property type="entry name" value="H-type_lectin_domain"/>
</dbReference>
<protein>
    <recommendedName>
        <fullName evidence="1">H-type lectin domain-containing protein</fullName>
    </recommendedName>
</protein>
<dbReference type="SUPFAM" id="SSF55486">
    <property type="entry name" value="Metalloproteases ('zincins'), catalytic domain"/>
    <property type="match status" value="1"/>
</dbReference>
<dbReference type="VEuPathDB" id="FungiDB:FVEG_09795"/>
<dbReference type="InterPro" id="IPR037221">
    <property type="entry name" value="H-type_lectin_dom_sf"/>
</dbReference>
<dbReference type="InterPro" id="IPR024079">
    <property type="entry name" value="MetalloPept_cat_dom_sf"/>
</dbReference>
<reference evidence="2 3" key="1">
    <citation type="journal article" date="2010" name="Nature">
        <title>Comparative genomics reveals mobile pathogenicity chromosomes in Fusarium.</title>
        <authorList>
            <person name="Ma L.J."/>
            <person name="van der Does H.C."/>
            <person name="Borkovich K.A."/>
            <person name="Coleman J.J."/>
            <person name="Daboussi M.J."/>
            <person name="Di Pietro A."/>
            <person name="Dufresne M."/>
            <person name="Freitag M."/>
            <person name="Grabherr M."/>
            <person name="Henrissat B."/>
            <person name="Houterman P.M."/>
            <person name="Kang S."/>
            <person name="Shim W.B."/>
            <person name="Woloshuk C."/>
            <person name="Xie X."/>
            <person name="Xu J.R."/>
            <person name="Antoniw J."/>
            <person name="Baker S.E."/>
            <person name="Bluhm B.H."/>
            <person name="Breakspear A."/>
            <person name="Brown D.W."/>
            <person name="Butchko R.A."/>
            <person name="Chapman S."/>
            <person name="Coulson R."/>
            <person name="Coutinho P.M."/>
            <person name="Danchin E.G."/>
            <person name="Diener A."/>
            <person name="Gale L.R."/>
            <person name="Gardiner D.M."/>
            <person name="Goff S."/>
            <person name="Hammond-Kosack K.E."/>
            <person name="Hilburn K."/>
            <person name="Hua-Van A."/>
            <person name="Jonkers W."/>
            <person name="Kazan K."/>
            <person name="Kodira C.D."/>
            <person name="Koehrsen M."/>
            <person name="Kumar L."/>
            <person name="Lee Y.H."/>
            <person name="Li L."/>
            <person name="Manners J.M."/>
            <person name="Miranda-Saavedra D."/>
            <person name="Mukherjee M."/>
            <person name="Park G."/>
            <person name="Park J."/>
            <person name="Park S.Y."/>
            <person name="Proctor R.H."/>
            <person name="Regev A."/>
            <person name="Ruiz-Roldan M.C."/>
            <person name="Sain D."/>
            <person name="Sakthikumar S."/>
            <person name="Sykes S."/>
            <person name="Schwartz D.C."/>
            <person name="Turgeon B.G."/>
            <person name="Wapinski I."/>
            <person name="Yoder O."/>
            <person name="Young S."/>
            <person name="Zeng Q."/>
            <person name="Zhou S."/>
            <person name="Galagan J."/>
            <person name="Cuomo C.A."/>
            <person name="Kistler H.C."/>
            <person name="Rep M."/>
        </authorList>
    </citation>
    <scope>NUCLEOTIDE SEQUENCE [LARGE SCALE GENOMIC DNA]</scope>
    <source>
        <strain evidence="3">M3125 / FGSC 7600</strain>
    </source>
</reference>
<name>W7MSA9_GIBM7</name>
<sequence>MDASKADIRIDFKQGGGSSSCVGTDALSENNQEKRTMNLDINLRHSEEFIRRKVLHEFGRVLGCEHEHQSPLEDFEWNKDLIYEELSKPPNSWSRAPIDHNVIKRLESSEVSTSSFDADSIMLYEYPARWFKNTVSGGTKSNTRLPERDKKWIANTYLPWSSDIGQFSTLQVRPFDTFSSDPVQQDMAFEPSYIEPPQVAVVDHFTVGITPGTGSNVYSAACSWLEAFSFTSKLDLTRTFATQLSPGWPSQRAIDFAHAGFRSAPAMMMAISGIDFECGHNLRLRVSHSSLTKDGMVWHLDSWLDSVLNTATGVYVAVGGPNVDYEE</sequence>
<dbReference type="EMBL" id="CM000578">
    <property type="protein sequence ID" value="EWG50639.1"/>
    <property type="molecule type" value="Genomic_DNA"/>
</dbReference>
<dbReference type="Gene3D" id="3.40.390.10">
    <property type="entry name" value="Collagenase (Catalytic Domain)"/>
    <property type="match status" value="1"/>
</dbReference>
<proteinExistence type="predicted"/>
<dbReference type="RefSeq" id="XP_018756830.1">
    <property type="nucleotide sequence ID" value="XM_018898868.1"/>
</dbReference>
<evidence type="ECO:0000313" key="3">
    <source>
        <dbReference type="Proteomes" id="UP000009096"/>
    </source>
</evidence>
<dbReference type="STRING" id="334819.W7MSA9"/>
<keyword evidence="3" id="KW-1185">Reference proteome</keyword>
<dbReference type="Proteomes" id="UP000009096">
    <property type="component" value="Chromosome 1"/>
</dbReference>
<gene>
    <name evidence="2" type="ORF">FVEG_09795</name>
</gene>
<dbReference type="EMBL" id="DS022254">
    <property type="protein sequence ID" value="EWG50639.1"/>
    <property type="molecule type" value="Genomic_DNA"/>
</dbReference>
<feature type="domain" description="H-type lectin" evidence="1">
    <location>
        <begin position="253"/>
        <end position="318"/>
    </location>
</feature>
<dbReference type="GeneID" id="30067430"/>
<evidence type="ECO:0000259" key="1">
    <source>
        <dbReference type="Pfam" id="PF09458"/>
    </source>
</evidence>
<dbReference type="OrthoDB" id="291007at2759"/>
<dbReference type="KEGG" id="fvr:FVEG_09795"/>
<dbReference type="AlphaFoldDB" id="W7MSA9"/>
<dbReference type="GO" id="GO:0007155">
    <property type="term" value="P:cell adhesion"/>
    <property type="evidence" value="ECO:0007669"/>
    <property type="project" value="InterPro"/>
</dbReference>
<dbReference type="GO" id="GO:0008237">
    <property type="term" value="F:metallopeptidase activity"/>
    <property type="evidence" value="ECO:0007669"/>
    <property type="project" value="InterPro"/>
</dbReference>
<dbReference type="GO" id="GO:0030246">
    <property type="term" value="F:carbohydrate binding"/>
    <property type="evidence" value="ECO:0007669"/>
    <property type="project" value="InterPro"/>
</dbReference>
<dbReference type="SUPFAM" id="SSF141086">
    <property type="entry name" value="Agglutinin HPA-like"/>
    <property type="match status" value="1"/>
</dbReference>
<evidence type="ECO:0000313" key="2">
    <source>
        <dbReference type="EMBL" id="EWG50639.1"/>
    </source>
</evidence>